<reference evidence="8" key="1">
    <citation type="submission" date="2021-02" db="EMBL/GenBank/DDBJ databases">
        <authorList>
            <person name="Nowell W R."/>
        </authorList>
    </citation>
    <scope>NUCLEOTIDE SEQUENCE</scope>
</reference>
<dbReference type="InterPro" id="IPR052954">
    <property type="entry name" value="GPCR-Ligand_Int"/>
</dbReference>
<keyword evidence="3 5" id="KW-1133">Transmembrane helix</keyword>
<dbReference type="SUPFAM" id="SSF81321">
    <property type="entry name" value="Family A G protein-coupled receptor-like"/>
    <property type="match status" value="1"/>
</dbReference>
<dbReference type="Proteomes" id="UP000663832">
    <property type="component" value="Unassembled WGS sequence"/>
</dbReference>
<evidence type="ECO:0000256" key="2">
    <source>
        <dbReference type="ARBA" id="ARBA00022692"/>
    </source>
</evidence>
<organism evidence="8 10">
    <name type="scientific">Adineta steineri</name>
    <dbReference type="NCBI Taxonomy" id="433720"/>
    <lineage>
        <taxon>Eukaryota</taxon>
        <taxon>Metazoa</taxon>
        <taxon>Spiralia</taxon>
        <taxon>Gnathifera</taxon>
        <taxon>Rotifera</taxon>
        <taxon>Eurotatoria</taxon>
        <taxon>Bdelloidea</taxon>
        <taxon>Adinetida</taxon>
        <taxon>Adinetidae</taxon>
        <taxon>Adineta</taxon>
    </lineage>
</organism>
<dbReference type="Gene3D" id="1.20.1070.10">
    <property type="entry name" value="Rhodopsin 7-helix transmembrane proteins"/>
    <property type="match status" value="1"/>
</dbReference>
<dbReference type="Proteomes" id="UP000663877">
    <property type="component" value="Unassembled WGS sequence"/>
</dbReference>
<feature type="transmembrane region" description="Helical" evidence="5">
    <location>
        <begin position="254"/>
        <end position="275"/>
    </location>
</feature>
<dbReference type="GO" id="GO:0016020">
    <property type="term" value="C:membrane"/>
    <property type="evidence" value="ECO:0007669"/>
    <property type="project" value="UniProtKB-SubCell"/>
</dbReference>
<evidence type="ECO:0000313" key="9">
    <source>
        <dbReference type="Proteomes" id="UP000663832"/>
    </source>
</evidence>
<evidence type="ECO:0000256" key="1">
    <source>
        <dbReference type="ARBA" id="ARBA00004370"/>
    </source>
</evidence>
<evidence type="ECO:0000256" key="5">
    <source>
        <dbReference type="SAM" id="Phobius"/>
    </source>
</evidence>
<evidence type="ECO:0000259" key="6">
    <source>
        <dbReference type="PROSITE" id="PS50262"/>
    </source>
</evidence>
<dbReference type="AlphaFoldDB" id="A0A813SNA5"/>
<evidence type="ECO:0000313" key="8">
    <source>
        <dbReference type="EMBL" id="CAF0798187.1"/>
    </source>
</evidence>
<evidence type="ECO:0000313" key="7">
    <source>
        <dbReference type="EMBL" id="CAF0762653.1"/>
    </source>
</evidence>
<protein>
    <recommendedName>
        <fullName evidence="6">G-protein coupled receptors family 1 profile domain-containing protein</fullName>
    </recommendedName>
</protein>
<dbReference type="PANTHER" id="PTHR46641">
    <property type="entry name" value="FMRFAMIDE RECEPTOR-RELATED"/>
    <property type="match status" value="1"/>
</dbReference>
<comment type="subcellular location">
    <subcellularLocation>
        <location evidence="1">Membrane</location>
    </subcellularLocation>
</comment>
<dbReference type="OrthoDB" id="10020119at2759"/>
<feature type="domain" description="G-protein coupled receptors family 1 profile" evidence="6">
    <location>
        <begin position="42"/>
        <end position="318"/>
    </location>
</feature>
<dbReference type="PANTHER" id="PTHR46641:SF18">
    <property type="entry name" value="G-PROTEIN COUPLED RECEPTORS FAMILY 1 PROFILE DOMAIN-CONTAINING PROTEIN"/>
    <property type="match status" value="1"/>
</dbReference>
<evidence type="ECO:0000256" key="3">
    <source>
        <dbReference type="ARBA" id="ARBA00022989"/>
    </source>
</evidence>
<keyword evidence="4 5" id="KW-0472">Membrane</keyword>
<proteinExistence type="predicted"/>
<evidence type="ECO:0000256" key="4">
    <source>
        <dbReference type="ARBA" id="ARBA00023136"/>
    </source>
</evidence>
<comment type="caution">
    <text evidence="8">The sequence shown here is derived from an EMBL/GenBank/DDBJ whole genome shotgun (WGS) entry which is preliminary data.</text>
</comment>
<feature type="transmembrane region" description="Helical" evidence="5">
    <location>
        <begin position="295"/>
        <end position="318"/>
    </location>
</feature>
<feature type="transmembrane region" description="Helical" evidence="5">
    <location>
        <begin position="62"/>
        <end position="83"/>
    </location>
</feature>
<evidence type="ECO:0000313" key="10">
    <source>
        <dbReference type="Proteomes" id="UP000663877"/>
    </source>
</evidence>
<gene>
    <name evidence="8" type="ORF">BJG266_LOCUS5054</name>
    <name evidence="7" type="ORF">QVE165_LOCUS2148</name>
</gene>
<dbReference type="EMBL" id="CAJNOM010000006">
    <property type="protein sequence ID" value="CAF0762653.1"/>
    <property type="molecule type" value="Genomic_DNA"/>
</dbReference>
<feature type="transmembrane region" description="Helical" evidence="5">
    <location>
        <begin position="189"/>
        <end position="211"/>
    </location>
</feature>
<name>A0A813SNA5_9BILA</name>
<dbReference type="InterPro" id="IPR017452">
    <property type="entry name" value="GPCR_Rhodpsn_7TM"/>
</dbReference>
<feature type="transmembrane region" description="Helical" evidence="5">
    <location>
        <begin position="103"/>
        <end position="122"/>
    </location>
</feature>
<dbReference type="EMBL" id="CAJNOI010000012">
    <property type="protein sequence ID" value="CAF0798187.1"/>
    <property type="molecule type" value="Genomic_DNA"/>
</dbReference>
<keyword evidence="9" id="KW-1185">Reference proteome</keyword>
<feature type="transmembrane region" description="Helical" evidence="5">
    <location>
        <begin position="30"/>
        <end position="50"/>
    </location>
</feature>
<feature type="transmembrane region" description="Helical" evidence="5">
    <location>
        <begin position="143"/>
        <end position="163"/>
    </location>
</feature>
<sequence length="344" mass="39323">MSSSSSSSSLASEIYLTILLSDISTQFNRYISIIILLFGTIGNFLNCLVLSQPSLKSNPCAFFFLISSIANIISIISGLSTRILAGWNLDVTMTDTLSCKFRAYIMFVSRTIAFWLIALATVDRWCSSCNQYQRRKMSSLRNAQKGSIIIIILCSLIYCQIFYCYDANLIDTPLQCYGKTVICRFITDITYAFITVICPILIMSIFGLMTISNIRQTYSVILSKKDVNNRNSRCRRTLTMTCAQRERWRRIDRYLRHVLFRQVILLTLLTLPQMIEKLYTTITVNTKKSSLHITIDAFVYNIVLLLSFAASGMPFYIYTLSGGSIFRTTFLKLLQSLYKKLKCQ</sequence>
<dbReference type="PROSITE" id="PS50262">
    <property type="entry name" value="G_PROTEIN_RECEP_F1_2"/>
    <property type="match status" value="1"/>
</dbReference>
<accession>A0A813SNA5</accession>
<keyword evidence="2 5" id="KW-0812">Transmembrane</keyword>